<evidence type="ECO:0000313" key="4">
    <source>
        <dbReference type="Proteomes" id="UP001146120"/>
    </source>
</evidence>
<evidence type="ECO:0000313" key="3">
    <source>
        <dbReference type="EMBL" id="DAZ98340.1"/>
    </source>
</evidence>
<protein>
    <submittedName>
        <fullName evidence="3">Uncharacterized protein</fullName>
    </submittedName>
</protein>
<feature type="transmembrane region" description="Helical" evidence="2">
    <location>
        <begin position="178"/>
        <end position="198"/>
    </location>
</feature>
<feature type="transmembrane region" description="Helical" evidence="2">
    <location>
        <begin position="465"/>
        <end position="489"/>
    </location>
</feature>
<proteinExistence type="predicted"/>
<feature type="transmembrane region" description="Helical" evidence="2">
    <location>
        <begin position="509"/>
        <end position="530"/>
    </location>
</feature>
<keyword evidence="2" id="KW-1133">Transmembrane helix</keyword>
<dbReference type="EMBL" id="DAKRPA010000109">
    <property type="protein sequence ID" value="DAZ98340.1"/>
    <property type="molecule type" value="Genomic_DNA"/>
</dbReference>
<dbReference type="Proteomes" id="UP001146120">
    <property type="component" value="Unassembled WGS sequence"/>
</dbReference>
<feature type="transmembrane region" description="Helical" evidence="2">
    <location>
        <begin position="240"/>
        <end position="256"/>
    </location>
</feature>
<comment type="caution">
    <text evidence="3">The sequence shown here is derived from an EMBL/GenBank/DDBJ whole genome shotgun (WGS) entry which is preliminary data.</text>
</comment>
<feature type="transmembrane region" description="Helical" evidence="2">
    <location>
        <begin position="210"/>
        <end position="234"/>
    </location>
</feature>
<evidence type="ECO:0000256" key="2">
    <source>
        <dbReference type="SAM" id="Phobius"/>
    </source>
</evidence>
<evidence type="ECO:0000256" key="1">
    <source>
        <dbReference type="SAM" id="MobiDB-lite"/>
    </source>
</evidence>
<organism evidence="3 4">
    <name type="scientific">Lagenidium giganteum</name>
    <dbReference type="NCBI Taxonomy" id="4803"/>
    <lineage>
        <taxon>Eukaryota</taxon>
        <taxon>Sar</taxon>
        <taxon>Stramenopiles</taxon>
        <taxon>Oomycota</taxon>
        <taxon>Peronosporomycetes</taxon>
        <taxon>Pythiales</taxon>
        <taxon>Pythiaceae</taxon>
    </lineage>
</organism>
<keyword evidence="4" id="KW-1185">Reference proteome</keyword>
<keyword evidence="2" id="KW-0812">Transmembrane</keyword>
<feature type="region of interest" description="Disordered" evidence="1">
    <location>
        <begin position="417"/>
        <end position="438"/>
    </location>
</feature>
<dbReference type="AlphaFoldDB" id="A0AAV2YW24"/>
<reference evidence="3" key="2">
    <citation type="journal article" date="2023" name="Microbiol Resour">
        <title>Decontamination and Annotation of the Draft Genome Sequence of the Oomycete Lagenidium giganteum ARSEF 373.</title>
        <authorList>
            <person name="Morgan W.R."/>
            <person name="Tartar A."/>
        </authorList>
    </citation>
    <scope>NUCLEOTIDE SEQUENCE</scope>
    <source>
        <strain evidence="3">ARSEF 373</strain>
    </source>
</reference>
<accession>A0AAV2YW24</accession>
<feature type="transmembrane region" description="Helical" evidence="2">
    <location>
        <begin position="76"/>
        <end position="100"/>
    </location>
</feature>
<feature type="transmembrane region" description="Helical" evidence="2">
    <location>
        <begin position="145"/>
        <end position="172"/>
    </location>
</feature>
<keyword evidence="2" id="KW-0472">Membrane</keyword>
<reference evidence="3" key="1">
    <citation type="submission" date="2022-11" db="EMBL/GenBank/DDBJ databases">
        <authorList>
            <person name="Morgan W.R."/>
            <person name="Tartar A."/>
        </authorList>
    </citation>
    <scope>NUCLEOTIDE SEQUENCE</scope>
    <source>
        <strain evidence="3">ARSEF 373</strain>
    </source>
</reference>
<name>A0AAV2YW24_9STRA</name>
<sequence>MSAHDDWTPIGAIPIASKHLPHIDHHRDGDPALSPSKLLMRWFRSFHAWKSQHLFIGRYSVDKLLLLDGYTRSASWLRIVAVVVLTLVPVLVVVALLHVVPLNDPASGLGSNLTALVRSALADIVLTFMFLIAMKQGTGAGNDVYPLRTLLMIAGLTGTCNEAVWTGVAFAWKFPVPYRELAGALTWVAFCALSHWLLGRRALMKWRKAFVRYLSIASAQFLFFFILLALIRVFGMLGETYQFLMVLVFPVLKTILKRRLWREARKLRDLTTDVTVCMIEISSALYQTACIQNAQSTIVTTAVMVADIVQAIIEVRLYVNHPYIVDGRSVVETAVMIVESGLFPDVDEHSDAARELRWYRARQIGQHFPSQKSSRSSSIEITKTKKRISMTPDARCMLLKGKEYVSHGEKKLMRLLPSDLKRPRNGPSATNESPAVSPGDRSIPAIILDGIKIPRRDLARILEQTLQLLFSCEVLVFIEFIEVFIPVTYGAQHNTVLLSKSPAHVGEMIAMSLMYAAMESVSLVAMAWIMNKKYGINVVKQLAFILETYAMTLHGKIVGTFITVIGLTSVHQGARVMCHLSTAATLTNVL</sequence>
<gene>
    <name evidence="3" type="ORF">N0F65_007147</name>
</gene>
<feature type="transmembrane region" description="Helical" evidence="2">
    <location>
        <begin position="112"/>
        <end position="133"/>
    </location>
</feature>